<reference evidence="2 3" key="1">
    <citation type="journal article" date="2015" name="Appl. Environ. Microbiol.">
        <title>Aerobic and Anaerobic Thiosulfate Oxidation by a Cold-Adapted, Subglacial Chemoautotroph.</title>
        <authorList>
            <person name="Harrold Z.R."/>
            <person name="Skidmore M.L."/>
            <person name="Hamilton T.L."/>
            <person name="Desch L."/>
            <person name="Amada K."/>
            <person name="van Gelder W."/>
            <person name="Glover K."/>
            <person name="Roden E.E."/>
            <person name="Boyd E.S."/>
        </authorList>
    </citation>
    <scope>NUCLEOTIDE SEQUENCE [LARGE SCALE GENOMIC DNA]</scope>
    <source>
        <strain evidence="2 3">RG</strain>
    </source>
</reference>
<proteinExistence type="predicted"/>
<name>A0A106BR99_THIDE</name>
<accession>A0A106BR99</accession>
<dbReference type="Gene3D" id="3.30.700.10">
    <property type="entry name" value="Glycoprotein, Type 4 Pilin"/>
    <property type="match status" value="1"/>
</dbReference>
<feature type="transmembrane region" description="Helical" evidence="1">
    <location>
        <begin position="12"/>
        <end position="33"/>
    </location>
</feature>
<dbReference type="InterPro" id="IPR045584">
    <property type="entry name" value="Pilin-like"/>
</dbReference>
<evidence type="ECO:0000313" key="3">
    <source>
        <dbReference type="Proteomes" id="UP000064243"/>
    </source>
</evidence>
<keyword evidence="1" id="KW-0472">Membrane</keyword>
<dbReference type="PROSITE" id="PS00409">
    <property type="entry name" value="PROKAR_NTER_METHYL"/>
    <property type="match status" value="1"/>
</dbReference>
<evidence type="ECO:0000313" key="2">
    <source>
        <dbReference type="EMBL" id="KVW97177.1"/>
    </source>
</evidence>
<dbReference type="PATRIC" id="fig|36861.3.peg.463"/>
<protein>
    <submittedName>
        <fullName evidence="2">N-terminal methylation site</fullName>
    </submittedName>
</protein>
<dbReference type="InterPro" id="IPR012902">
    <property type="entry name" value="N_methyl_site"/>
</dbReference>
<gene>
    <name evidence="2" type="ORF">ABW22_05005</name>
</gene>
<dbReference type="EMBL" id="LDUG01000017">
    <property type="protein sequence ID" value="KVW97177.1"/>
    <property type="molecule type" value="Genomic_DNA"/>
</dbReference>
<dbReference type="Proteomes" id="UP000064243">
    <property type="component" value="Unassembled WGS sequence"/>
</dbReference>
<dbReference type="SUPFAM" id="SSF54523">
    <property type="entry name" value="Pili subunits"/>
    <property type="match status" value="1"/>
</dbReference>
<dbReference type="AlphaFoldDB" id="A0A106BR99"/>
<evidence type="ECO:0000256" key="1">
    <source>
        <dbReference type="SAM" id="Phobius"/>
    </source>
</evidence>
<dbReference type="Pfam" id="PF07963">
    <property type="entry name" value="N_methyl"/>
    <property type="match status" value="1"/>
</dbReference>
<keyword evidence="1" id="KW-0812">Transmembrane</keyword>
<keyword evidence="3" id="KW-1185">Reference proteome</keyword>
<dbReference type="OrthoDB" id="9795524at2"/>
<organism evidence="2 3">
    <name type="scientific">Thiobacillus denitrificans</name>
    <dbReference type="NCBI Taxonomy" id="36861"/>
    <lineage>
        <taxon>Bacteria</taxon>
        <taxon>Pseudomonadati</taxon>
        <taxon>Pseudomonadota</taxon>
        <taxon>Betaproteobacteria</taxon>
        <taxon>Nitrosomonadales</taxon>
        <taxon>Thiobacillaceae</taxon>
        <taxon>Thiobacillus</taxon>
    </lineage>
</organism>
<sequence>MHHPNFPRRQSGFTLIEIAIVLVIIGLLLGGILKGQELINSARVKNLATDFRNIPMFIYGYQDKFRALPGDDPAASTHVGTTSITPASGNGNGVIDSLWNSTTAANESVLFWQHVRLAGLAPGLTTIPATLPGDYNPKNASGGIIGIQSGTTDAAETPVKGADGKAIGGAYVICSASILGKFVKQLDIQMDDSNTAAGSMMATPTTGYAKGAAATATTAIDDATSYTVCMGV</sequence>
<keyword evidence="1" id="KW-1133">Transmembrane helix</keyword>
<dbReference type="RefSeq" id="WP_059752636.1">
    <property type="nucleotide sequence ID" value="NZ_LDUG01000017.1"/>
</dbReference>
<comment type="caution">
    <text evidence="2">The sequence shown here is derived from an EMBL/GenBank/DDBJ whole genome shotgun (WGS) entry which is preliminary data.</text>
</comment>
<dbReference type="NCBIfam" id="TIGR02532">
    <property type="entry name" value="IV_pilin_GFxxxE"/>
    <property type="match status" value="1"/>
</dbReference>